<keyword evidence="2 8" id="KW-0808">Transferase</keyword>
<dbReference type="Pfam" id="PF12627">
    <property type="entry name" value="PolyA_pol_RNAbd"/>
    <property type="match status" value="1"/>
</dbReference>
<organism evidence="11 12">
    <name type="scientific">Paracoccus tibetensis</name>
    <dbReference type="NCBI Taxonomy" id="336292"/>
    <lineage>
        <taxon>Bacteria</taxon>
        <taxon>Pseudomonadati</taxon>
        <taxon>Pseudomonadota</taxon>
        <taxon>Alphaproteobacteria</taxon>
        <taxon>Rhodobacterales</taxon>
        <taxon>Paracoccaceae</taxon>
        <taxon>Paracoccus</taxon>
    </lineage>
</organism>
<dbReference type="InterPro" id="IPR050264">
    <property type="entry name" value="Bact_CCA-adding_enz_type3_sf"/>
</dbReference>
<keyword evidence="4" id="KW-0548">Nucleotidyltransferase</keyword>
<sequence length="387" mass="40570">MRLPADILADADVGRVLSALQAAGARVWLVGGAVRNALLGEPVADIDLATDALPAEVTRLAEAAGLRAVPTGIEHGTVTVIAGGRGFEVTTLRRDVETDGRHAVVSFTADLAEDAARRDFTMNALYAAPSGEVIDPVGGLPDLAARRLRFVGEPEARIREDYLRILRFFRFLAQYGREADPAAVAACAALKPGLARIARERIGAEMRKLLAALDPGPAVALMDKTGVLDLLLPRPEPARLCALLEVEWSEATAPHWPRRLAALAGDDAAEALRLSKAEARAQAILRQALAAGWSIDEAGFRLGAEMAVDLALLRAAEGQPLPQGWRARIAQAAGAALPISAADLTGLEGAAIGRGLRAAETAWIASGFAMPAPALIDAARLAAEETT</sequence>
<dbReference type="EMBL" id="FMVT01000005">
    <property type="protein sequence ID" value="SCY47587.1"/>
    <property type="molecule type" value="Genomic_DNA"/>
</dbReference>
<evidence type="ECO:0000256" key="6">
    <source>
        <dbReference type="ARBA" id="ARBA00022741"/>
    </source>
</evidence>
<evidence type="ECO:0000259" key="10">
    <source>
        <dbReference type="Pfam" id="PF12627"/>
    </source>
</evidence>
<dbReference type="STRING" id="336292.SAMN05660710_01648"/>
<dbReference type="RefSeq" id="WP_090742332.1">
    <property type="nucleotide sequence ID" value="NZ_FMVT01000005.1"/>
</dbReference>
<dbReference type="PANTHER" id="PTHR46173:SF1">
    <property type="entry name" value="CCA TRNA NUCLEOTIDYLTRANSFERASE 1, MITOCHONDRIAL"/>
    <property type="match status" value="1"/>
</dbReference>
<keyword evidence="6" id="KW-0547">Nucleotide-binding</keyword>
<accession>A0A1G5G8A3</accession>
<evidence type="ECO:0000256" key="8">
    <source>
        <dbReference type="RuleBase" id="RU003953"/>
    </source>
</evidence>
<evidence type="ECO:0000256" key="2">
    <source>
        <dbReference type="ARBA" id="ARBA00022679"/>
    </source>
</evidence>
<comment type="cofactor">
    <cofactor evidence="1">
        <name>Mg(2+)</name>
        <dbReference type="ChEBI" id="CHEBI:18420"/>
    </cofactor>
</comment>
<feature type="domain" description="tRNA nucleotidyltransferase/poly(A) polymerase RNA and SrmB- binding" evidence="10">
    <location>
        <begin position="180"/>
        <end position="234"/>
    </location>
</feature>
<comment type="similarity">
    <text evidence="8">Belongs to the tRNA nucleotidyltransferase/poly(A) polymerase family.</text>
</comment>
<dbReference type="OrthoDB" id="9805698at2"/>
<evidence type="ECO:0000256" key="1">
    <source>
        <dbReference type="ARBA" id="ARBA00001946"/>
    </source>
</evidence>
<dbReference type="GO" id="GO:0000166">
    <property type="term" value="F:nucleotide binding"/>
    <property type="evidence" value="ECO:0007669"/>
    <property type="project" value="UniProtKB-KW"/>
</dbReference>
<dbReference type="GO" id="GO:0016779">
    <property type="term" value="F:nucleotidyltransferase activity"/>
    <property type="evidence" value="ECO:0007669"/>
    <property type="project" value="UniProtKB-KW"/>
</dbReference>
<dbReference type="GO" id="GO:0046872">
    <property type="term" value="F:metal ion binding"/>
    <property type="evidence" value="ECO:0007669"/>
    <property type="project" value="UniProtKB-KW"/>
</dbReference>
<dbReference type="InterPro" id="IPR032828">
    <property type="entry name" value="PolyA_RNA-bd"/>
</dbReference>
<dbReference type="GO" id="GO:0000049">
    <property type="term" value="F:tRNA binding"/>
    <property type="evidence" value="ECO:0007669"/>
    <property type="project" value="TreeGrafter"/>
</dbReference>
<dbReference type="CDD" id="cd05398">
    <property type="entry name" value="NT_ClassII-CCAase"/>
    <property type="match status" value="1"/>
</dbReference>
<dbReference type="SUPFAM" id="SSF81301">
    <property type="entry name" value="Nucleotidyltransferase"/>
    <property type="match status" value="1"/>
</dbReference>
<proteinExistence type="inferred from homology"/>
<name>A0A1G5G8A3_9RHOB</name>
<dbReference type="PANTHER" id="PTHR46173">
    <property type="entry name" value="CCA TRNA NUCLEOTIDYLTRANSFERASE 1, MITOCHONDRIAL"/>
    <property type="match status" value="1"/>
</dbReference>
<evidence type="ECO:0000256" key="3">
    <source>
        <dbReference type="ARBA" id="ARBA00022694"/>
    </source>
</evidence>
<keyword evidence="8" id="KW-0694">RNA-binding</keyword>
<dbReference type="Gene3D" id="1.10.3090.10">
    <property type="entry name" value="cca-adding enzyme, domain 2"/>
    <property type="match status" value="1"/>
</dbReference>
<evidence type="ECO:0000256" key="5">
    <source>
        <dbReference type="ARBA" id="ARBA00022723"/>
    </source>
</evidence>
<evidence type="ECO:0000313" key="12">
    <source>
        <dbReference type="Proteomes" id="UP000199502"/>
    </source>
</evidence>
<dbReference type="Pfam" id="PF01743">
    <property type="entry name" value="PolyA_pol"/>
    <property type="match status" value="1"/>
</dbReference>
<evidence type="ECO:0000256" key="7">
    <source>
        <dbReference type="ARBA" id="ARBA00022842"/>
    </source>
</evidence>
<keyword evidence="3" id="KW-0819">tRNA processing</keyword>
<evidence type="ECO:0000313" key="11">
    <source>
        <dbReference type="EMBL" id="SCY47587.1"/>
    </source>
</evidence>
<keyword evidence="12" id="KW-1185">Reference proteome</keyword>
<evidence type="ECO:0000259" key="9">
    <source>
        <dbReference type="Pfam" id="PF01743"/>
    </source>
</evidence>
<evidence type="ECO:0000256" key="4">
    <source>
        <dbReference type="ARBA" id="ARBA00022695"/>
    </source>
</evidence>
<dbReference type="Proteomes" id="UP000199502">
    <property type="component" value="Unassembled WGS sequence"/>
</dbReference>
<keyword evidence="5" id="KW-0479">Metal-binding</keyword>
<gene>
    <name evidence="11" type="ORF">SAMN05660710_01648</name>
</gene>
<dbReference type="GO" id="GO:0008033">
    <property type="term" value="P:tRNA processing"/>
    <property type="evidence" value="ECO:0007669"/>
    <property type="project" value="UniProtKB-KW"/>
</dbReference>
<dbReference type="Gene3D" id="3.30.460.10">
    <property type="entry name" value="Beta Polymerase, domain 2"/>
    <property type="match status" value="1"/>
</dbReference>
<dbReference type="SUPFAM" id="SSF81891">
    <property type="entry name" value="Poly A polymerase C-terminal region-like"/>
    <property type="match status" value="1"/>
</dbReference>
<dbReference type="InterPro" id="IPR002646">
    <property type="entry name" value="PolA_pol_head_dom"/>
</dbReference>
<protein>
    <submittedName>
        <fullName evidence="11">Poly(A) polymerase</fullName>
    </submittedName>
</protein>
<reference evidence="11 12" key="1">
    <citation type="submission" date="2016-10" db="EMBL/GenBank/DDBJ databases">
        <authorList>
            <person name="de Groot N.N."/>
        </authorList>
    </citation>
    <scope>NUCLEOTIDE SEQUENCE [LARGE SCALE GENOMIC DNA]</scope>
    <source>
        <strain evidence="11 12">CGMCC 1.8925</strain>
    </source>
</reference>
<keyword evidence="7" id="KW-0460">Magnesium</keyword>
<dbReference type="AlphaFoldDB" id="A0A1G5G8A3"/>
<dbReference type="InterPro" id="IPR043519">
    <property type="entry name" value="NT_sf"/>
</dbReference>
<feature type="domain" description="Poly A polymerase head" evidence="9">
    <location>
        <begin position="27"/>
        <end position="149"/>
    </location>
</feature>